<proteinExistence type="predicted"/>
<feature type="transmembrane region" description="Helical" evidence="1">
    <location>
        <begin position="6"/>
        <end position="25"/>
    </location>
</feature>
<accession>A0A2M9WE71</accession>
<gene>
    <name evidence="2" type="ORF">PRCB_09295</name>
</gene>
<evidence type="ECO:0000256" key="1">
    <source>
        <dbReference type="SAM" id="Phobius"/>
    </source>
</evidence>
<dbReference type="EMBL" id="PIQI01000013">
    <property type="protein sequence ID" value="PJZ05850.1"/>
    <property type="molecule type" value="Genomic_DNA"/>
</dbReference>
<organism evidence="2 3">
    <name type="scientific">Pantoea rodasii</name>
    <dbReference type="NCBI Taxonomy" id="1076549"/>
    <lineage>
        <taxon>Bacteria</taxon>
        <taxon>Pseudomonadati</taxon>
        <taxon>Pseudomonadota</taxon>
        <taxon>Gammaproteobacteria</taxon>
        <taxon>Enterobacterales</taxon>
        <taxon>Erwiniaceae</taxon>
        <taxon>Pantoea</taxon>
    </lineage>
</organism>
<evidence type="ECO:0000313" key="3">
    <source>
        <dbReference type="Proteomes" id="UP000232062"/>
    </source>
</evidence>
<protein>
    <submittedName>
        <fullName evidence="2">Uncharacterized protein</fullName>
    </submittedName>
</protein>
<sequence length="78" mass="8808">MTLTDLLLMAGLAAVNLYLWISLGAKIRRWCRRRSRLALPRLQVQFLPPERSPLPLLLTTLVTGLASVWMLAELLPVV</sequence>
<comment type="caution">
    <text evidence="2">The sequence shown here is derived from an EMBL/GenBank/DDBJ whole genome shotgun (WGS) entry which is preliminary data.</text>
</comment>
<name>A0A2M9WE71_9GAMM</name>
<keyword evidence="3" id="KW-1185">Reference proteome</keyword>
<dbReference type="Proteomes" id="UP000232062">
    <property type="component" value="Unassembled WGS sequence"/>
</dbReference>
<keyword evidence="1" id="KW-0812">Transmembrane</keyword>
<reference evidence="2 3" key="1">
    <citation type="submission" date="2017-11" db="EMBL/GenBank/DDBJ databases">
        <title>The genome sequence of Pantoea rodasii DSM 26611.</title>
        <authorList>
            <person name="Gao J."/>
            <person name="Mao X."/>
            <person name="Sun J."/>
        </authorList>
    </citation>
    <scope>NUCLEOTIDE SEQUENCE [LARGE SCALE GENOMIC DNA]</scope>
    <source>
        <strain evidence="2 3">DSM 26611</strain>
    </source>
</reference>
<dbReference type="AlphaFoldDB" id="A0A2M9WE71"/>
<dbReference type="RefSeq" id="WP_100701426.1">
    <property type="nucleotide sequence ID" value="NZ_MLFP01000057.1"/>
</dbReference>
<evidence type="ECO:0000313" key="2">
    <source>
        <dbReference type="EMBL" id="PJZ05850.1"/>
    </source>
</evidence>
<keyword evidence="1" id="KW-1133">Transmembrane helix</keyword>
<keyword evidence="1" id="KW-0472">Membrane</keyword>